<feature type="domain" description="Carboxyltransferase" evidence="4">
    <location>
        <begin position="3"/>
        <end position="181"/>
    </location>
</feature>
<sequence length="216" mass="24176">MSPDRLRAHPRIKHALGQNLVDIVPSYTSVLVSFDLKGMGLREALQLLQSSISTCEGEIESSSVKTIELPVYYGEEVGLDLHDICEHTGLSIEEVVQIHSTTSYQVYAIGFAPGFAYLGNTDPRLEIPRKQTPRLKVPRGSLAIADRQTAIYPKQSPGGWQIIGRTPIDLIDFERENLTMFEMGAQVSFRPITREQFLEMGGDLEDQEAQQERRCA</sequence>
<dbReference type="SMART" id="SM00796">
    <property type="entry name" value="AHS1"/>
    <property type="match status" value="1"/>
</dbReference>
<evidence type="ECO:0000256" key="3">
    <source>
        <dbReference type="ARBA" id="ARBA00022840"/>
    </source>
</evidence>
<dbReference type="PANTHER" id="PTHR34698">
    <property type="entry name" value="5-OXOPROLINASE SUBUNIT B"/>
    <property type="match status" value="1"/>
</dbReference>
<comment type="caution">
    <text evidence="5">The sequence shown here is derived from an EMBL/GenBank/DDBJ whole genome shotgun (WGS) entry which is preliminary data.</text>
</comment>
<protein>
    <submittedName>
        <fullName evidence="5">Allophanate hydrolase 2 subunit 1</fullName>
        <ecNumber evidence="5">3.5.1.54</ecNumber>
    </submittedName>
</protein>
<dbReference type="SUPFAM" id="SSF50891">
    <property type="entry name" value="Cyclophilin-like"/>
    <property type="match status" value="1"/>
</dbReference>
<gene>
    <name evidence="5" type="ORF">JCM19239_6433</name>
</gene>
<evidence type="ECO:0000313" key="6">
    <source>
        <dbReference type="Proteomes" id="UP000029223"/>
    </source>
</evidence>
<organism evidence="5 6">
    <name type="scientific">Vibrio variabilis</name>
    <dbReference type="NCBI Taxonomy" id="990271"/>
    <lineage>
        <taxon>Bacteria</taxon>
        <taxon>Pseudomonadati</taxon>
        <taxon>Pseudomonadota</taxon>
        <taxon>Gammaproteobacteria</taxon>
        <taxon>Vibrionales</taxon>
        <taxon>Vibrionaceae</taxon>
        <taxon>Vibrio</taxon>
    </lineage>
</organism>
<evidence type="ECO:0000256" key="1">
    <source>
        <dbReference type="ARBA" id="ARBA00022741"/>
    </source>
</evidence>
<keyword evidence="1" id="KW-0547">Nucleotide-binding</keyword>
<evidence type="ECO:0000256" key="2">
    <source>
        <dbReference type="ARBA" id="ARBA00022801"/>
    </source>
</evidence>
<dbReference type="InterPro" id="IPR003833">
    <property type="entry name" value="CT_C_D"/>
</dbReference>
<dbReference type="EMBL" id="BBMS01000109">
    <property type="protein sequence ID" value="GAL30745.1"/>
    <property type="molecule type" value="Genomic_DNA"/>
</dbReference>
<keyword evidence="3" id="KW-0067">ATP-binding</keyword>
<dbReference type="PANTHER" id="PTHR34698:SF2">
    <property type="entry name" value="5-OXOPROLINASE SUBUNIT B"/>
    <property type="match status" value="1"/>
</dbReference>
<keyword evidence="6" id="KW-1185">Reference proteome</keyword>
<evidence type="ECO:0000313" key="5">
    <source>
        <dbReference type="EMBL" id="GAL30745.1"/>
    </source>
</evidence>
<dbReference type="SUPFAM" id="SSF160467">
    <property type="entry name" value="PH0987 N-terminal domain-like"/>
    <property type="match status" value="1"/>
</dbReference>
<name>A0ABQ0JPP2_9VIBR</name>
<dbReference type="GO" id="GO:0004039">
    <property type="term" value="F:allophanate hydrolase activity"/>
    <property type="evidence" value="ECO:0007669"/>
    <property type="project" value="UniProtKB-EC"/>
</dbReference>
<reference evidence="6" key="1">
    <citation type="submission" date="2014-09" db="EMBL/GenBank/DDBJ databases">
        <title>Vibrio variabilis JCM 19239. (C206) whole genome shotgun sequence.</title>
        <authorList>
            <person name="Sawabe T."/>
            <person name="Meirelles P."/>
            <person name="Nakanishi M."/>
            <person name="Sayaka M."/>
            <person name="Hattori M."/>
            <person name="Ohkuma M."/>
        </authorList>
    </citation>
    <scope>NUCLEOTIDE SEQUENCE [LARGE SCALE GENOMIC DNA]</scope>
    <source>
        <strain evidence="6">JCM 19239</strain>
    </source>
</reference>
<dbReference type="Proteomes" id="UP000029223">
    <property type="component" value="Unassembled WGS sequence"/>
</dbReference>
<dbReference type="NCBIfam" id="TIGR00370">
    <property type="entry name" value="5-oxoprolinase subunit PxpB"/>
    <property type="match status" value="1"/>
</dbReference>
<evidence type="ECO:0000259" key="4">
    <source>
        <dbReference type="SMART" id="SM00796"/>
    </source>
</evidence>
<reference evidence="6" key="2">
    <citation type="submission" date="2014-09" db="EMBL/GenBank/DDBJ databases">
        <authorList>
            <consortium name="NBRP consortium"/>
            <person name="Sawabe T."/>
            <person name="Meirelles P."/>
            <person name="Nakanishi M."/>
            <person name="Sayaka M."/>
            <person name="Hattori M."/>
            <person name="Ohkuma M."/>
        </authorList>
    </citation>
    <scope>NUCLEOTIDE SEQUENCE [LARGE SCALE GENOMIC DNA]</scope>
    <source>
        <strain evidence="6">JCM 19239</strain>
    </source>
</reference>
<proteinExistence type="predicted"/>
<dbReference type="EC" id="3.5.1.54" evidence="5"/>
<keyword evidence="2 5" id="KW-0378">Hydrolase</keyword>
<accession>A0ABQ0JPP2</accession>
<dbReference type="InterPro" id="IPR010016">
    <property type="entry name" value="PxpB"/>
</dbReference>
<dbReference type="InterPro" id="IPR029000">
    <property type="entry name" value="Cyclophilin-like_dom_sf"/>
</dbReference>
<dbReference type="Pfam" id="PF02682">
    <property type="entry name" value="CT_C_D"/>
    <property type="match status" value="1"/>
</dbReference>
<dbReference type="Gene3D" id="2.40.100.10">
    <property type="entry name" value="Cyclophilin-like"/>
    <property type="match status" value="1"/>
</dbReference>